<feature type="compositionally biased region" description="Polar residues" evidence="1">
    <location>
        <begin position="347"/>
        <end position="356"/>
    </location>
</feature>
<dbReference type="PANTHER" id="PTHR46018:SF2">
    <property type="entry name" value="ZINC PHOSPHODIESTERASE ELAC PROTEIN 1"/>
    <property type="match status" value="1"/>
</dbReference>
<dbReference type="AlphaFoldDB" id="A0AAJ8JPA3"/>
<evidence type="ECO:0000313" key="4">
    <source>
        <dbReference type="Proteomes" id="UP000094043"/>
    </source>
</evidence>
<proteinExistence type="predicted"/>
<dbReference type="KEGG" id="cdep:91085303"/>
<dbReference type="GO" id="GO:0042781">
    <property type="term" value="F:3'-tRNA processing endoribonuclease activity"/>
    <property type="evidence" value="ECO:0007669"/>
    <property type="project" value="TreeGrafter"/>
</dbReference>
<dbReference type="RefSeq" id="XP_066066632.1">
    <property type="nucleotide sequence ID" value="XM_066210535.1"/>
</dbReference>
<sequence length="565" mass="61601">MAATKTKPLPSVSVQFLGTSSGGGPIQSRNCSCLAVDFGNELWLFDTADGSLGRLHQSSLKIVNITRIFITHLHIDHVLGLVPILNSVMSGVSLKEGDIEHLKELGVKKRSTFHIYGPAGLRNLVRTILNTTQANLSGVYAVHELLEEGHSPSASCSGDALHANEGVGVDMRTDADGVWKAILREGSGKGGKGWQVSAGPLRHRVPSIGYILKEPTPRLPLDTKALIPLLQANAKDLMQRDPPVLHPLSLLSHLTSLPPPPPLTLPSGDVIQPPEPSGLPPRKFVIFGDCLGGTQNHVFKKMCEDASLLIHECTNAAIPQAIQRDNKGQNARMRNLEPSLAITCGTSTGDTVSSHQLEPEAERAATEGNKQNGDYVYDVDENKKREVEKKAQSRGHSTPDQVGEFARDIRARRVVVNHFSAMFPAPRYHTSRALPSILSSICPFPYPTPHPLSNDNGLPVTPMPLTSQHANELIAEGKTGMVVASRDFMHLSVPSHELSPTERKDIDNHSSLANKVTEEWRTHGGIWIKDGAMGEWVGIRPQAKRVAWGFKEENKEWVAYPLQTD</sequence>
<evidence type="ECO:0000256" key="1">
    <source>
        <dbReference type="SAM" id="MobiDB-lite"/>
    </source>
</evidence>
<reference evidence="3" key="1">
    <citation type="submission" date="2016-06" db="EMBL/GenBank/DDBJ databases">
        <authorList>
            <person name="Cuomo C."/>
            <person name="Litvintseva A."/>
            <person name="Heitman J."/>
            <person name="Chen Y."/>
            <person name="Sun S."/>
            <person name="Springer D."/>
            <person name="Dromer F."/>
            <person name="Young S."/>
            <person name="Zeng Q."/>
            <person name="Chapman S."/>
            <person name="Gujja S."/>
            <person name="Saif S."/>
            <person name="Birren B."/>
        </authorList>
    </citation>
    <scope>NUCLEOTIDE SEQUENCE</scope>
    <source>
        <strain evidence="3">CBS 7841</strain>
    </source>
</reference>
<dbReference type="SUPFAM" id="SSF56281">
    <property type="entry name" value="Metallo-hydrolase/oxidoreductase"/>
    <property type="match status" value="1"/>
</dbReference>
<dbReference type="GeneID" id="91085303"/>
<dbReference type="Pfam" id="PF00753">
    <property type="entry name" value="Lactamase_B"/>
    <property type="match status" value="1"/>
</dbReference>
<dbReference type="EMBL" id="CP143784">
    <property type="protein sequence ID" value="WVN85932.1"/>
    <property type="molecule type" value="Genomic_DNA"/>
</dbReference>
<evidence type="ECO:0000313" key="3">
    <source>
        <dbReference type="EMBL" id="WVN85932.1"/>
    </source>
</evidence>
<dbReference type="InterPro" id="IPR001279">
    <property type="entry name" value="Metallo-B-lactamas"/>
</dbReference>
<reference evidence="3" key="3">
    <citation type="submission" date="2024-01" db="EMBL/GenBank/DDBJ databases">
        <authorList>
            <person name="Coelho M.A."/>
            <person name="David-Palma M."/>
            <person name="Shea T."/>
            <person name="Sun S."/>
            <person name="Cuomo C.A."/>
            <person name="Heitman J."/>
        </authorList>
    </citation>
    <scope>NUCLEOTIDE SEQUENCE</scope>
    <source>
        <strain evidence="3">CBS 7841</strain>
    </source>
</reference>
<dbReference type="GO" id="GO:0005634">
    <property type="term" value="C:nucleus"/>
    <property type="evidence" value="ECO:0007669"/>
    <property type="project" value="TreeGrafter"/>
</dbReference>
<evidence type="ECO:0000259" key="2">
    <source>
        <dbReference type="Pfam" id="PF00753"/>
    </source>
</evidence>
<feature type="domain" description="Metallo-beta-lactamase" evidence="2">
    <location>
        <begin position="30"/>
        <end position="114"/>
    </location>
</feature>
<name>A0AAJ8JPA3_9TREE</name>
<dbReference type="PANTHER" id="PTHR46018">
    <property type="entry name" value="ZINC PHOSPHODIESTERASE ELAC PROTEIN 1"/>
    <property type="match status" value="1"/>
</dbReference>
<dbReference type="Proteomes" id="UP000094043">
    <property type="component" value="Chromosome 1"/>
</dbReference>
<organism evidence="3 4">
    <name type="scientific">Cryptococcus depauperatus CBS 7841</name>
    <dbReference type="NCBI Taxonomy" id="1295531"/>
    <lineage>
        <taxon>Eukaryota</taxon>
        <taxon>Fungi</taxon>
        <taxon>Dikarya</taxon>
        <taxon>Basidiomycota</taxon>
        <taxon>Agaricomycotina</taxon>
        <taxon>Tremellomycetes</taxon>
        <taxon>Tremellales</taxon>
        <taxon>Cryptococcaceae</taxon>
        <taxon>Cryptococcus</taxon>
    </lineage>
</organism>
<reference evidence="3" key="2">
    <citation type="journal article" date="2022" name="Elife">
        <title>Obligate sexual reproduction of a homothallic fungus closely related to the Cryptococcus pathogenic species complex.</title>
        <authorList>
            <person name="Passer A.R."/>
            <person name="Clancey S.A."/>
            <person name="Shea T."/>
            <person name="David-Palma M."/>
            <person name="Averette A.F."/>
            <person name="Boekhout T."/>
            <person name="Porcel B.M."/>
            <person name="Nowrousian M."/>
            <person name="Cuomo C.A."/>
            <person name="Sun S."/>
            <person name="Heitman J."/>
            <person name="Coelho M.A."/>
        </authorList>
    </citation>
    <scope>NUCLEOTIDE SEQUENCE</scope>
    <source>
        <strain evidence="3">CBS 7841</strain>
    </source>
</reference>
<protein>
    <recommendedName>
        <fullName evidence="2">Metallo-beta-lactamase domain-containing protein</fullName>
    </recommendedName>
</protein>
<accession>A0AAJ8JPA3</accession>
<gene>
    <name evidence="3" type="ORF">L203_101089</name>
</gene>
<dbReference type="InterPro" id="IPR036866">
    <property type="entry name" value="RibonucZ/Hydroxyglut_hydro"/>
</dbReference>
<feature type="region of interest" description="Disordered" evidence="1">
    <location>
        <begin position="347"/>
        <end position="380"/>
    </location>
</feature>
<dbReference type="Gene3D" id="3.60.15.10">
    <property type="entry name" value="Ribonuclease Z/Hydroxyacylglutathione hydrolase-like"/>
    <property type="match status" value="1"/>
</dbReference>
<keyword evidence="4" id="KW-1185">Reference proteome</keyword>